<gene>
    <name evidence="2" type="ORF">SAMEA3906486_02733</name>
</gene>
<dbReference type="OrthoDB" id="9800236at2"/>
<evidence type="ECO:0000313" key="2">
    <source>
        <dbReference type="EMBL" id="SAI69827.1"/>
    </source>
</evidence>
<dbReference type="RefSeq" id="WP_082853049.1">
    <property type="nucleotide sequence ID" value="NZ_FKIF01000006.1"/>
</dbReference>
<dbReference type="GO" id="GO:0004540">
    <property type="term" value="F:RNA nuclease activity"/>
    <property type="evidence" value="ECO:0007669"/>
    <property type="project" value="InterPro"/>
</dbReference>
<dbReference type="EMBL" id="FKIF01000006">
    <property type="protein sequence ID" value="SAI69827.1"/>
    <property type="molecule type" value="Genomic_DNA"/>
</dbReference>
<proteinExistence type="predicted"/>
<organism evidence="2 3">
    <name type="scientific">Bordetella ansorpii</name>
    <dbReference type="NCBI Taxonomy" id="288768"/>
    <lineage>
        <taxon>Bacteria</taxon>
        <taxon>Pseudomonadati</taxon>
        <taxon>Pseudomonadota</taxon>
        <taxon>Betaproteobacteria</taxon>
        <taxon>Burkholderiales</taxon>
        <taxon>Alcaligenaceae</taxon>
        <taxon>Bordetella</taxon>
    </lineage>
</organism>
<evidence type="ECO:0000313" key="3">
    <source>
        <dbReference type="Proteomes" id="UP000076848"/>
    </source>
</evidence>
<feature type="domain" description="NYN" evidence="1">
    <location>
        <begin position="46"/>
        <end position="169"/>
    </location>
</feature>
<dbReference type="InterPro" id="IPR021139">
    <property type="entry name" value="NYN"/>
</dbReference>
<keyword evidence="3" id="KW-1185">Reference proteome</keyword>
<sequence length="323" mass="33898">MDRLAIFVDAGYLLSQAAKVLSAGGSQQRSEVDITDHSGLVQYLIGVASRSLQNSNLLRVYWYDGVRNGAMTTEHRKISEVDDVQFRAGTVNGTGQQKGVDSKIVTDLIELASNHAICDALLVTGDGDIAIGVELAQKKGVRVAILGIAAPNIVPSQNPELLLLADRHIVAGVSDVSPYLTYRRRSNRLGAQSSGAAVAGGMTATSQSPALGAIASPSSNPQQVSVNAASGAGATGSASVLPPAAISAPVPLDDQALLDRVVRPFFSRQQTPLVAQHVAPQIDAEVDRKLLRALSGYIGGRAAPSEVSTVRRLLRQLVLRQIT</sequence>
<protein>
    <submittedName>
        <fullName evidence="2">NYN domain</fullName>
    </submittedName>
</protein>
<evidence type="ECO:0000259" key="1">
    <source>
        <dbReference type="Pfam" id="PF01936"/>
    </source>
</evidence>
<dbReference type="AlphaFoldDB" id="A0A157SHC8"/>
<dbReference type="STRING" id="288768.SAMEA3906486_02733"/>
<accession>A0A157SHC8</accession>
<dbReference type="Pfam" id="PF01936">
    <property type="entry name" value="NYN"/>
    <property type="match status" value="1"/>
</dbReference>
<dbReference type="Proteomes" id="UP000076848">
    <property type="component" value="Unassembled WGS sequence"/>
</dbReference>
<dbReference type="Gene3D" id="3.40.50.1010">
    <property type="entry name" value="5'-nuclease"/>
    <property type="match status" value="1"/>
</dbReference>
<name>A0A157SHC8_9BORD</name>
<reference evidence="2 3" key="1">
    <citation type="submission" date="2016-04" db="EMBL/GenBank/DDBJ databases">
        <authorList>
            <consortium name="Pathogen Informatics"/>
        </authorList>
    </citation>
    <scope>NUCLEOTIDE SEQUENCE [LARGE SCALE GENOMIC DNA]</scope>
    <source>
        <strain evidence="2 3">H050680373</strain>
    </source>
</reference>